<keyword evidence="2" id="KW-1185">Reference proteome</keyword>
<evidence type="ECO:0000313" key="2">
    <source>
        <dbReference type="Proteomes" id="UP000602510"/>
    </source>
</evidence>
<dbReference type="EMBL" id="WSZM01000190">
    <property type="protein sequence ID" value="KAF4038634.1"/>
    <property type="molecule type" value="Genomic_DNA"/>
</dbReference>
<dbReference type="Proteomes" id="UP000602510">
    <property type="component" value="Unassembled WGS sequence"/>
</dbReference>
<organism evidence="1 2">
    <name type="scientific">Phytophthora infestans</name>
    <name type="common">Potato late blight agent</name>
    <name type="synonym">Botrytis infestans</name>
    <dbReference type="NCBI Taxonomy" id="4787"/>
    <lineage>
        <taxon>Eukaryota</taxon>
        <taxon>Sar</taxon>
        <taxon>Stramenopiles</taxon>
        <taxon>Oomycota</taxon>
        <taxon>Peronosporomycetes</taxon>
        <taxon>Peronosporales</taxon>
        <taxon>Peronosporaceae</taxon>
        <taxon>Phytophthora</taxon>
    </lineage>
</organism>
<proteinExistence type="predicted"/>
<evidence type="ECO:0000313" key="1">
    <source>
        <dbReference type="EMBL" id="KAF4038634.1"/>
    </source>
</evidence>
<gene>
    <name evidence="1" type="ORF">GN244_ATG09159</name>
</gene>
<comment type="caution">
    <text evidence="1">The sequence shown here is derived from an EMBL/GenBank/DDBJ whole genome shotgun (WGS) entry which is preliminary data.</text>
</comment>
<sequence length="317" mass="36030">MHHELDQLRGPNDELSLKLNTIKLAKEARRNPSQQSSIWKEIALVQRDERLRSETEKRRLTATAKAQTTYIKDLRRLLHLHENSAALESTVPRFVITDTTHHRLETPDVSMFSTLLQKICASFAGIDDILTGCGLSDMPMGVTSSMHWCDDTGELKYHQSLQKFTLPFDLDTAQKSCWESFNFQHHQRDRKDYDGVEDSDNTVALKYRVIRTLASGTTVSVMQRLVGRRFIEQNRVVGEGAFRGMHSTQTGWSCLRPMPDGSGTVGEVCVRQNPVLFNASPSAAREFYRFLQASLDEDKHETLTVIHKSLPERSVAL</sequence>
<name>A0A833SV73_PHYIN</name>
<reference evidence="1" key="1">
    <citation type="submission" date="2020-04" db="EMBL/GenBank/DDBJ databases">
        <title>Hybrid Assembly of Korean Phytophthora infestans isolates.</title>
        <authorList>
            <person name="Prokchorchik M."/>
            <person name="Lee Y."/>
            <person name="Seo J."/>
            <person name="Cho J.-H."/>
            <person name="Park Y.-E."/>
            <person name="Jang D.-C."/>
            <person name="Im J.-S."/>
            <person name="Choi J.-G."/>
            <person name="Park H.-J."/>
            <person name="Lee G.-B."/>
            <person name="Lee Y.-G."/>
            <person name="Hong S.-Y."/>
            <person name="Cho K."/>
            <person name="Sohn K.H."/>
        </authorList>
    </citation>
    <scope>NUCLEOTIDE SEQUENCE</scope>
    <source>
        <strain evidence="1">KR_1_A1</strain>
    </source>
</reference>
<accession>A0A833SV73</accession>
<protein>
    <recommendedName>
        <fullName evidence="3">M96 mating-specific protein family</fullName>
    </recommendedName>
</protein>
<dbReference type="AlphaFoldDB" id="A0A833SV73"/>
<evidence type="ECO:0008006" key="3">
    <source>
        <dbReference type="Google" id="ProtNLM"/>
    </source>
</evidence>